<comment type="caution">
    <text evidence="2">The sequence shown here is derived from an EMBL/GenBank/DDBJ whole genome shotgun (WGS) entry which is preliminary data.</text>
</comment>
<dbReference type="Proteomes" id="UP000825729">
    <property type="component" value="Unassembled WGS sequence"/>
</dbReference>
<dbReference type="AlphaFoldDB" id="A0AAV7EE73"/>
<sequence length="120" mass="14151">MLNKDASQMRRDNSVRMPSASELAQNKCEQNRTEYDRHDGHVDRSWNSRIDTIRYGTSANAEIRIPVQNPRPSRLESQNQMPEQTVRPEPRPRSDRSRTDDATRPIETRRRINPCHRAER</sequence>
<feature type="region of interest" description="Disordered" evidence="1">
    <location>
        <begin position="61"/>
        <end position="120"/>
    </location>
</feature>
<proteinExistence type="predicted"/>
<evidence type="ECO:0000313" key="3">
    <source>
        <dbReference type="Proteomes" id="UP000825729"/>
    </source>
</evidence>
<feature type="compositionally biased region" description="Basic and acidic residues" evidence="1">
    <location>
        <begin position="86"/>
        <end position="120"/>
    </location>
</feature>
<feature type="region of interest" description="Disordered" evidence="1">
    <location>
        <begin position="1"/>
        <end position="46"/>
    </location>
</feature>
<feature type="compositionally biased region" description="Basic and acidic residues" evidence="1">
    <location>
        <begin position="29"/>
        <end position="46"/>
    </location>
</feature>
<evidence type="ECO:0000256" key="1">
    <source>
        <dbReference type="SAM" id="MobiDB-lite"/>
    </source>
</evidence>
<keyword evidence="3" id="KW-1185">Reference proteome</keyword>
<evidence type="ECO:0000313" key="2">
    <source>
        <dbReference type="EMBL" id="KAG9447127.1"/>
    </source>
</evidence>
<name>A0AAV7EE73_ARIFI</name>
<reference evidence="2 3" key="1">
    <citation type="submission" date="2021-07" db="EMBL/GenBank/DDBJ databases">
        <title>The Aristolochia fimbriata genome: insights into angiosperm evolution, floral development and chemical biosynthesis.</title>
        <authorList>
            <person name="Jiao Y."/>
        </authorList>
    </citation>
    <scope>NUCLEOTIDE SEQUENCE [LARGE SCALE GENOMIC DNA]</scope>
    <source>
        <strain evidence="2">IBCAS-2021</strain>
        <tissue evidence="2">Leaf</tissue>
    </source>
</reference>
<gene>
    <name evidence="2" type="ORF">H6P81_013255</name>
</gene>
<accession>A0AAV7EE73</accession>
<protein>
    <submittedName>
        <fullName evidence="2">Uncharacterized protein</fullName>
    </submittedName>
</protein>
<organism evidence="2 3">
    <name type="scientific">Aristolochia fimbriata</name>
    <name type="common">White veined hardy Dutchman's pipe vine</name>
    <dbReference type="NCBI Taxonomy" id="158543"/>
    <lineage>
        <taxon>Eukaryota</taxon>
        <taxon>Viridiplantae</taxon>
        <taxon>Streptophyta</taxon>
        <taxon>Embryophyta</taxon>
        <taxon>Tracheophyta</taxon>
        <taxon>Spermatophyta</taxon>
        <taxon>Magnoliopsida</taxon>
        <taxon>Magnoliidae</taxon>
        <taxon>Piperales</taxon>
        <taxon>Aristolochiaceae</taxon>
        <taxon>Aristolochia</taxon>
    </lineage>
</organism>
<dbReference type="EMBL" id="JAINDJ010000005">
    <property type="protein sequence ID" value="KAG9447127.1"/>
    <property type="molecule type" value="Genomic_DNA"/>
</dbReference>